<sequence>MKDPAGRPESRRAANARKRISRRPSRLGLPAGSTAKPDRVREVDAGFPGLLKRVWRRAAEAEDLRASLDVLLTLDGHVPGDIQLRALNTAEQAALTALCGLSWREAGNTSGAAAA</sequence>
<reference evidence="2 3" key="1">
    <citation type="submission" date="2024-06" db="EMBL/GenBank/DDBJ databases">
        <title>The Natural Products Discovery Center: Release of the First 8490 Sequenced Strains for Exploring Actinobacteria Biosynthetic Diversity.</title>
        <authorList>
            <person name="Kalkreuter E."/>
            <person name="Kautsar S.A."/>
            <person name="Yang D."/>
            <person name="Bader C.D."/>
            <person name="Teijaro C.N."/>
            <person name="Fluegel L."/>
            <person name="Davis C.M."/>
            <person name="Simpson J.R."/>
            <person name="Lauterbach L."/>
            <person name="Steele A.D."/>
            <person name="Gui C."/>
            <person name="Meng S."/>
            <person name="Li G."/>
            <person name="Viehrig K."/>
            <person name="Ye F."/>
            <person name="Su P."/>
            <person name="Kiefer A.F."/>
            <person name="Nichols A."/>
            <person name="Cepeda A.J."/>
            <person name="Yan W."/>
            <person name="Fan B."/>
            <person name="Jiang Y."/>
            <person name="Adhikari A."/>
            <person name="Zheng C.-J."/>
            <person name="Schuster L."/>
            <person name="Cowan T.M."/>
            <person name="Smanski M.J."/>
            <person name="Chevrette M.G."/>
            <person name="De Carvalho L.P.S."/>
            <person name="Shen B."/>
        </authorList>
    </citation>
    <scope>NUCLEOTIDE SEQUENCE [LARGE SCALE GENOMIC DNA]</scope>
    <source>
        <strain evidence="2 3">NPDC000634</strain>
    </source>
</reference>
<accession>A0ABV1WGY9</accession>
<feature type="compositionally biased region" description="Basic and acidic residues" evidence="1">
    <location>
        <begin position="1"/>
        <end position="12"/>
    </location>
</feature>
<feature type="region of interest" description="Disordered" evidence="1">
    <location>
        <begin position="1"/>
        <end position="39"/>
    </location>
</feature>
<name>A0ABV1WGY9_9ACTN</name>
<feature type="compositionally biased region" description="Basic residues" evidence="1">
    <location>
        <begin position="14"/>
        <end position="25"/>
    </location>
</feature>
<evidence type="ECO:0000256" key="1">
    <source>
        <dbReference type="SAM" id="MobiDB-lite"/>
    </source>
</evidence>
<protein>
    <submittedName>
        <fullName evidence="2">Uncharacterized protein</fullName>
    </submittedName>
</protein>
<dbReference type="Proteomes" id="UP001458415">
    <property type="component" value="Unassembled WGS sequence"/>
</dbReference>
<dbReference type="EMBL" id="JBEPCU010001384">
    <property type="protein sequence ID" value="MER6983453.1"/>
    <property type="molecule type" value="Genomic_DNA"/>
</dbReference>
<evidence type="ECO:0000313" key="2">
    <source>
        <dbReference type="EMBL" id="MER6983453.1"/>
    </source>
</evidence>
<gene>
    <name evidence="2" type="ORF">ABT317_42490</name>
</gene>
<comment type="caution">
    <text evidence="2">The sequence shown here is derived from an EMBL/GenBank/DDBJ whole genome shotgun (WGS) entry which is preliminary data.</text>
</comment>
<organism evidence="2 3">
    <name type="scientific">Streptomyces carpinensis</name>
    <dbReference type="NCBI Taxonomy" id="66369"/>
    <lineage>
        <taxon>Bacteria</taxon>
        <taxon>Bacillati</taxon>
        <taxon>Actinomycetota</taxon>
        <taxon>Actinomycetes</taxon>
        <taxon>Kitasatosporales</taxon>
        <taxon>Streptomycetaceae</taxon>
        <taxon>Streptomyces</taxon>
    </lineage>
</organism>
<feature type="non-terminal residue" evidence="2">
    <location>
        <position position="115"/>
    </location>
</feature>
<keyword evidence="3" id="KW-1185">Reference proteome</keyword>
<evidence type="ECO:0000313" key="3">
    <source>
        <dbReference type="Proteomes" id="UP001458415"/>
    </source>
</evidence>
<proteinExistence type="predicted"/>